<comment type="subunit">
    <text evidence="5">Heterooligomer composed of large and small subunits.</text>
</comment>
<evidence type="ECO:0000256" key="4">
    <source>
        <dbReference type="ARBA" id="ARBA00022839"/>
    </source>
</evidence>
<dbReference type="RefSeq" id="WP_122908549.1">
    <property type="nucleotide sequence ID" value="NZ_CBCSBE010000001.1"/>
</dbReference>
<dbReference type="Proteomes" id="UP000282028">
    <property type="component" value="Unassembled WGS sequence"/>
</dbReference>
<dbReference type="PANTHER" id="PTHR30008:SF0">
    <property type="entry name" value="EXODEOXYRIBONUCLEASE 7 LARGE SUBUNIT"/>
    <property type="match status" value="1"/>
</dbReference>
<comment type="catalytic activity">
    <reaction evidence="5 6">
        <text>Exonucleolytic cleavage in either 5'- to 3'- or 3'- to 5'-direction to yield nucleoside 5'-phosphates.</text>
        <dbReference type="EC" id="3.1.11.6"/>
    </reaction>
</comment>
<dbReference type="InterPro" id="IPR003753">
    <property type="entry name" value="Exonuc_VII_L"/>
</dbReference>
<keyword evidence="7" id="KW-0175">Coiled coil</keyword>
<evidence type="ECO:0000256" key="3">
    <source>
        <dbReference type="ARBA" id="ARBA00022801"/>
    </source>
</evidence>
<dbReference type="NCBIfam" id="TIGR00237">
    <property type="entry name" value="xseA"/>
    <property type="match status" value="1"/>
</dbReference>
<comment type="caution">
    <text evidence="11">The sequence shown here is derived from an EMBL/GenBank/DDBJ whole genome shotgun (WGS) entry which is preliminary data.</text>
</comment>
<dbReference type="Pfam" id="PF02601">
    <property type="entry name" value="Exonuc_VII_L"/>
    <property type="match status" value="1"/>
</dbReference>
<evidence type="ECO:0000259" key="9">
    <source>
        <dbReference type="Pfam" id="PF02601"/>
    </source>
</evidence>
<dbReference type="InterPro" id="IPR025824">
    <property type="entry name" value="OB-fold_nuc-bd_dom"/>
</dbReference>
<dbReference type="EMBL" id="RHHR01000010">
    <property type="protein sequence ID" value="RNB75597.1"/>
    <property type="molecule type" value="Genomic_DNA"/>
</dbReference>
<reference evidence="11 12" key="1">
    <citation type="submission" date="2018-10" db="EMBL/GenBank/DDBJ databases">
        <title>Phylogenomics of Brevibacillus.</title>
        <authorList>
            <person name="Dunlap C."/>
        </authorList>
    </citation>
    <scope>NUCLEOTIDE SEQUENCE [LARGE SCALE GENOMIC DNA]</scope>
    <source>
        <strain evidence="11 12">JCM 12215</strain>
    </source>
</reference>
<dbReference type="InterPro" id="IPR020579">
    <property type="entry name" value="Exonuc_VII_lsu_C"/>
</dbReference>
<keyword evidence="4 5" id="KW-0269">Exonuclease</keyword>
<sequence>MAIQDVLSVSQLNRSIKMLLERDSQLQDVWVRGEISNFTHHSSGHMYFTLKDDQSRLKVVMFASYNRFLRFLPKNGTKAIVRGSISAFERDGAYQLYAREMQPDGIGSLYLAFEQLKEKLAAEGLFATERKRTLPRFPKRVGVVTSPTGAAIRDICTTIRRRYPQADIVLAPAIVQGVEAPLSIVKAIRNINRETGIDVLIVGRGGGSIEELWAFNDEQVARAIASSLIPVISAVGHETDVTIADFVADVRAATPTAAAELAVPHYLEWLERVSQLDTRMQRAMRQRTIQERKRLDGLSQSYAMRQPQRRLEEAAQRLDSVQLRMKQSMKQLMRLRREQYSRLSEQMKRYRISEQLNERHAKVMTLRSRLDARMRQQWQQKQLQFGSRLAQLDALSPLKVMQRGFSLVYSGDQLVKSVNQFASGDELVVRLSDGSATARVERIEREEKQNGSQEDGPGNTRK</sequence>
<evidence type="ECO:0000256" key="6">
    <source>
        <dbReference type="RuleBase" id="RU004355"/>
    </source>
</evidence>
<dbReference type="PANTHER" id="PTHR30008">
    <property type="entry name" value="EXODEOXYRIBONUCLEASE 7 LARGE SUBUNIT"/>
    <property type="match status" value="1"/>
</dbReference>
<comment type="similarity">
    <text evidence="5 6">Belongs to the XseA family.</text>
</comment>
<dbReference type="GO" id="GO:0005737">
    <property type="term" value="C:cytoplasm"/>
    <property type="evidence" value="ECO:0007669"/>
    <property type="project" value="UniProtKB-SubCell"/>
</dbReference>
<keyword evidence="2 5" id="KW-0540">Nuclease</keyword>
<evidence type="ECO:0000256" key="7">
    <source>
        <dbReference type="SAM" id="Coils"/>
    </source>
</evidence>
<keyword evidence="3 5" id="KW-0378">Hydrolase</keyword>
<feature type="region of interest" description="Disordered" evidence="8">
    <location>
        <begin position="434"/>
        <end position="462"/>
    </location>
</feature>
<evidence type="ECO:0000259" key="10">
    <source>
        <dbReference type="Pfam" id="PF13742"/>
    </source>
</evidence>
<dbReference type="CDD" id="cd04489">
    <property type="entry name" value="ExoVII_LU_OBF"/>
    <property type="match status" value="1"/>
</dbReference>
<dbReference type="Pfam" id="PF13742">
    <property type="entry name" value="tRNA_anti_2"/>
    <property type="match status" value="1"/>
</dbReference>
<dbReference type="GO" id="GO:0006308">
    <property type="term" value="P:DNA catabolic process"/>
    <property type="evidence" value="ECO:0007669"/>
    <property type="project" value="UniProtKB-UniRule"/>
</dbReference>
<accession>A0A3M8CJU5</accession>
<evidence type="ECO:0000256" key="2">
    <source>
        <dbReference type="ARBA" id="ARBA00022722"/>
    </source>
</evidence>
<evidence type="ECO:0000256" key="8">
    <source>
        <dbReference type="SAM" id="MobiDB-lite"/>
    </source>
</evidence>
<feature type="domain" description="Exonuclease VII large subunit C-terminal" evidence="9">
    <location>
        <begin position="125"/>
        <end position="438"/>
    </location>
</feature>
<evidence type="ECO:0000313" key="11">
    <source>
        <dbReference type="EMBL" id="RNB75597.1"/>
    </source>
</evidence>
<comment type="subcellular location">
    <subcellularLocation>
        <location evidence="5 6">Cytoplasm</location>
    </subcellularLocation>
</comment>
<comment type="function">
    <text evidence="5">Bidirectionally degrades single-stranded DNA into large acid-insoluble oligonucleotides, which are then degraded further into small acid-soluble oligonucleotides.</text>
</comment>
<evidence type="ECO:0000313" key="12">
    <source>
        <dbReference type="Proteomes" id="UP000282028"/>
    </source>
</evidence>
<feature type="domain" description="OB-fold nucleic acid binding" evidence="10">
    <location>
        <begin position="7"/>
        <end position="102"/>
    </location>
</feature>
<proteinExistence type="inferred from homology"/>
<name>A0A3M8CJU5_9BACL</name>
<dbReference type="GO" id="GO:0003676">
    <property type="term" value="F:nucleic acid binding"/>
    <property type="evidence" value="ECO:0007669"/>
    <property type="project" value="InterPro"/>
</dbReference>
<evidence type="ECO:0000256" key="1">
    <source>
        <dbReference type="ARBA" id="ARBA00022490"/>
    </source>
</evidence>
<keyword evidence="12" id="KW-1185">Reference proteome</keyword>
<keyword evidence="1 5" id="KW-0963">Cytoplasm</keyword>
<feature type="coiled-coil region" evidence="7">
    <location>
        <begin position="311"/>
        <end position="338"/>
    </location>
</feature>
<evidence type="ECO:0000256" key="5">
    <source>
        <dbReference type="HAMAP-Rule" id="MF_00378"/>
    </source>
</evidence>
<organism evidence="11 12">
    <name type="scientific">Brevibacillus invocatus</name>
    <dbReference type="NCBI Taxonomy" id="173959"/>
    <lineage>
        <taxon>Bacteria</taxon>
        <taxon>Bacillati</taxon>
        <taxon>Bacillota</taxon>
        <taxon>Bacilli</taxon>
        <taxon>Bacillales</taxon>
        <taxon>Paenibacillaceae</taxon>
        <taxon>Brevibacillus</taxon>
    </lineage>
</organism>
<feature type="compositionally biased region" description="Basic and acidic residues" evidence="8">
    <location>
        <begin position="439"/>
        <end position="449"/>
    </location>
</feature>
<dbReference type="HAMAP" id="MF_00378">
    <property type="entry name" value="Exonuc_7_L"/>
    <property type="match status" value="1"/>
</dbReference>
<dbReference type="GO" id="GO:0008855">
    <property type="term" value="F:exodeoxyribonuclease VII activity"/>
    <property type="evidence" value="ECO:0007669"/>
    <property type="project" value="UniProtKB-UniRule"/>
</dbReference>
<dbReference type="OrthoDB" id="9802795at2"/>
<dbReference type="EC" id="3.1.11.6" evidence="5"/>
<gene>
    <name evidence="5" type="primary">xseA</name>
    <name evidence="11" type="ORF">EDM52_07760</name>
</gene>
<dbReference type="AlphaFoldDB" id="A0A3M8CJU5"/>
<protein>
    <recommendedName>
        <fullName evidence="5">Exodeoxyribonuclease 7 large subunit</fullName>
        <ecNumber evidence="5">3.1.11.6</ecNumber>
    </recommendedName>
    <alternativeName>
        <fullName evidence="5">Exodeoxyribonuclease VII large subunit</fullName>
        <shortName evidence="5">Exonuclease VII large subunit</shortName>
    </alternativeName>
</protein>
<dbReference type="GO" id="GO:0009318">
    <property type="term" value="C:exodeoxyribonuclease VII complex"/>
    <property type="evidence" value="ECO:0007669"/>
    <property type="project" value="UniProtKB-UniRule"/>
</dbReference>